<dbReference type="Gene3D" id="1.10.10.10">
    <property type="entry name" value="Winged helix-like DNA-binding domain superfamily/Winged helix DNA-binding domain"/>
    <property type="match status" value="1"/>
</dbReference>
<reference evidence="2 3" key="1">
    <citation type="submission" date="2018-03" db="EMBL/GenBank/DDBJ databases">
        <title>Genotypic and phenotypic analysis of antagonistic Bacillus spp. isolated from rhizosphere soil of plants in Tibet.</title>
        <authorList>
            <person name="Borriss R."/>
            <person name="Lasch P."/>
            <person name="Wu L."/>
            <person name="Wu H."/>
            <person name="Gao X."/>
        </authorList>
    </citation>
    <scope>NUCLEOTIDE SEQUENCE [LARGE SCALE GENOMIC DNA]</scope>
    <source>
        <strain evidence="2 3">NMSW16</strain>
    </source>
</reference>
<evidence type="ECO:0000313" key="2">
    <source>
        <dbReference type="EMBL" id="PRT35304.1"/>
    </source>
</evidence>
<feature type="domain" description="HNH" evidence="1">
    <location>
        <begin position="169"/>
        <end position="212"/>
    </location>
</feature>
<proteinExistence type="predicted"/>
<dbReference type="Pfam" id="PF13730">
    <property type="entry name" value="HTH_36"/>
    <property type="match status" value="1"/>
</dbReference>
<dbReference type="Proteomes" id="UP000239236">
    <property type="component" value="Unassembled WGS sequence"/>
</dbReference>
<dbReference type="EMBL" id="PVRR01000017">
    <property type="protein sequence ID" value="PRT35304.1"/>
    <property type="molecule type" value="Genomic_DNA"/>
</dbReference>
<evidence type="ECO:0000313" key="3">
    <source>
        <dbReference type="Proteomes" id="UP000239236"/>
    </source>
</evidence>
<sequence length="236" mass="27214">MCLLNFRRCFVLVGKQDEATFIKISTDAIESGIVSDLGDERWQTLCVLVSFMNNVGECYASQDVIADSLDVSRESANKRIKKLCEFRLQGKPLVVKEQNVLSGKQFSTNRYTLKISNVFELPYENEFAVTHPNKPHDGQLSELERVSRRLIVGYGNWVESVKERDNYTCTVCSSNKEIVAHHLNSYDVFEEERTDLENGLTLCNKCHLDFHSEYGFGNNTKQQFYEWRKKVEVRSS</sequence>
<dbReference type="InterPro" id="IPR002711">
    <property type="entry name" value="HNH"/>
</dbReference>
<name>A0ABX5DK58_9BACI</name>
<organism evidence="2 3">
    <name type="scientific">Bacillus wiedmannii</name>
    <dbReference type="NCBI Taxonomy" id="1890302"/>
    <lineage>
        <taxon>Bacteria</taxon>
        <taxon>Bacillati</taxon>
        <taxon>Bacillota</taxon>
        <taxon>Bacilli</taxon>
        <taxon>Bacillales</taxon>
        <taxon>Bacillaceae</taxon>
        <taxon>Bacillus</taxon>
        <taxon>Bacillus cereus group</taxon>
    </lineage>
</organism>
<keyword evidence="3" id="KW-1185">Reference proteome</keyword>
<dbReference type="Pfam" id="PF01844">
    <property type="entry name" value="HNH"/>
    <property type="match status" value="1"/>
</dbReference>
<evidence type="ECO:0000259" key="1">
    <source>
        <dbReference type="Pfam" id="PF01844"/>
    </source>
</evidence>
<gene>
    <name evidence="2" type="ORF">C6357_29350</name>
</gene>
<protein>
    <recommendedName>
        <fullName evidence="1">HNH domain-containing protein</fullName>
    </recommendedName>
</protein>
<comment type="caution">
    <text evidence="2">The sequence shown here is derived from an EMBL/GenBank/DDBJ whole genome shotgun (WGS) entry which is preliminary data.</text>
</comment>
<dbReference type="RefSeq" id="WP_106102861.1">
    <property type="nucleotide sequence ID" value="NZ_PVRR01000017.1"/>
</dbReference>
<dbReference type="InterPro" id="IPR036388">
    <property type="entry name" value="WH-like_DNA-bd_sf"/>
</dbReference>
<accession>A0ABX5DK58</accession>